<evidence type="ECO:0000256" key="1">
    <source>
        <dbReference type="SAM" id="MobiDB-lite"/>
    </source>
</evidence>
<gene>
    <name evidence="3" type="ORF">CP982_24590</name>
    <name evidence="2" type="ORF">FHS40_007286</name>
</gene>
<dbReference type="Proteomes" id="UP000549009">
    <property type="component" value="Unassembled WGS sequence"/>
</dbReference>
<reference evidence="2 5" key="2">
    <citation type="submission" date="2020-08" db="EMBL/GenBank/DDBJ databases">
        <title>Genomic Encyclopedia of Type Strains, Phase III (KMG-III): the genomes of soil and plant-associated and newly described type strains.</title>
        <authorList>
            <person name="Whitman W."/>
        </authorList>
    </citation>
    <scope>NUCLEOTIDE SEQUENCE [LARGE SCALE GENOMIC DNA]</scope>
    <source>
        <strain evidence="2 5">CECT 3146</strain>
    </source>
</reference>
<keyword evidence="5" id="KW-1185">Reference proteome</keyword>
<evidence type="ECO:0000313" key="4">
    <source>
        <dbReference type="Proteomes" id="UP000326505"/>
    </source>
</evidence>
<dbReference type="OrthoDB" id="4325998at2"/>
<organism evidence="3 4">
    <name type="scientific">Streptomyces spectabilis</name>
    <dbReference type="NCBI Taxonomy" id="68270"/>
    <lineage>
        <taxon>Bacteria</taxon>
        <taxon>Bacillati</taxon>
        <taxon>Actinomycetota</taxon>
        <taxon>Actinomycetes</taxon>
        <taxon>Kitasatosporales</taxon>
        <taxon>Streptomycetaceae</taxon>
        <taxon>Streptomyces</taxon>
    </lineage>
</organism>
<protein>
    <submittedName>
        <fullName evidence="3">Uncharacterized protein</fullName>
    </submittedName>
</protein>
<evidence type="ECO:0000313" key="3">
    <source>
        <dbReference type="EMBL" id="QEV61487.1"/>
    </source>
</evidence>
<sequence>MDWQLPHGETVHTRHDIAFATGVAPKVAGLRSFRDPDGRDIEAELTGTGWPPGPGFQPRDRSGQSGVRVMDVVLLGIPRLINAISNAAGPGGNLATEPRGLGQSQEPHFEVEDFPVVYAAPGAVARTLPWQLDPARRPKGYRTDLLLTDRRLVILGLPDGSDQTSAQELWSLPRAGVADAELMTFSQGPSDVRLCFTDESWTRWHVRDAARFVGHVRGERSPVLRDRLTPQQRAQIGELMAHPPLEVARSLGKAHAVEEEPQLELLADGVVAVHLQVPLSNGSRIPLTAHLDPAGADVTPEGETL</sequence>
<dbReference type="AlphaFoldDB" id="A0A5P2X932"/>
<evidence type="ECO:0000313" key="5">
    <source>
        <dbReference type="Proteomes" id="UP000549009"/>
    </source>
</evidence>
<dbReference type="Proteomes" id="UP000326505">
    <property type="component" value="Chromosome"/>
</dbReference>
<proteinExistence type="predicted"/>
<dbReference type="EMBL" id="JACHJD010000017">
    <property type="protein sequence ID" value="MBB5108165.1"/>
    <property type="molecule type" value="Genomic_DNA"/>
</dbReference>
<accession>A0A5P2X932</accession>
<feature type="region of interest" description="Disordered" evidence="1">
    <location>
        <begin position="44"/>
        <end position="64"/>
    </location>
</feature>
<reference evidence="3 4" key="1">
    <citation type="submission" date="2017-09" db="EMBL/GenBank/DDBJ databases">
        <authorList>
            <person name="Lee N."/>
            <person name="Cho B.-K."/>
        </authorList>
    </citation>
    <scope>NUCLEOTIDE SEQUENCE [LARGE SCALE GENOMIC DNA]</scope>
    <source>
        <strain evidence="3 4">ATCC 27465</strain>
    </source>
</reference>
<dbReference type="RefSeq" id="WP_150512493.1">
    <property type="nucleotide sequence ID" value="NZ_BMSQ01000008.1"/>
</dbReference>
<name>A0A5P2X932_STRST</name>
<evidence type="ECO:0000313" key="2">
    <source>
        <dbReference type="EMBL" id="MBB5108165.1"/>
    </source>
</evidence>
<dbReference type="EMBL" id="CP023690">
    <property type="protein sequence ID" value="QEV61487.1"/>
    <property type="molecule type" value="Genomic_DNA"/>
</dbReference>
<dbReference type="KEGG" id="sspb:CP982_24590"/>